<dbReference type="STRING" id="2020962.A0A2N1JEP2"/>
<comment type="similarity">
    <text evidence="1">Belongs to the PPC synthetase family.</text>
</comment>
<dbReference type="PANTHER" id="PTHR12290">
    <property type="entry name" value="CORNICHON-RELATED"/>
    <property type="match status" value="1"/>
</dbReference>
<dbReference type="Pfam" id="PF04127">
    <property type="entry name" value="DFP"/>
    <property type="match status" value="2"/>
</dbReference>
<proteinExistence type="inferred from homology"/>
<gene>
    <name evidence="3" type="ORF">MVES_001018</name>
</gene>
<dbReference type="SUPFAM" id="SSF102645">
    <property type="entry name" value="CoaB-like"/>
    <property type="match status" value="1"/>
</dbReference>
<accession>A0A2N1JEP2</accession>
<dbReference type="AlphaFoldDB" id="A0A2N1JEP2"/>
<name>A0A2N1JEP2_9BASI</name>
<evidence type="ECO:0000256" key="1">
    <source>
        <dbReference type="ARBA" id="ARBA00005703"/>
    </source>
</evidence>
<dbReference type="Proteomes" id="UP000232875">
    <property type="component" value="Unassembled WGS sequence"/>
</dbReference>
<organism evidence="3 4">
    <name type="scientific">Malassezia vespertilionis</name>
    <dbReference type="NCBI Taxonomy" id="2020962"/>
    <lineage>
        <taxon>Eukaryota</taxon>
        <taxon>Fungi</taxon>
        <taxon>Dikarya</taxon>
        <taxon>Basidiomycota</taxon>
        <taxon>Ustilaginomycotina</taxon>
        <taxon>Malasseziomycetes</taxon>
        <taxon>Malasseziales</taxon>
        <taxon>Malasseziaceae</taxon>
        <taxon>Malassezia</taxon>
    </lineage>
</organism>
<sequence>MHGAVWTPERFYAEYDVPECMPRYRGQVQEFISRHKATGRKVVLITSGGTTVPLEQNMVRYMDNFSAGTRGAASAEYFLEAGYAVIFLSRQFSQFPYTRRYSHTTNPFFDILQESKPCSSDIKVLHDHAPMLQPVLHAYHQALRSGLLLPISFVTVVEYLFFLQMISKELAVLGPHAMLYLAAAVSDFFIPRDRMAMHKIQSNNEALHVTLDPVPKVLSVLVQDWAPQAFVVSFKLETDPALLVPKAEKSLQRYGHQLVIANDLHKRKIEVLLIESTVRTASQDGSPPFRHTWVRIPAEESGAEHRDAAHSAEPGHEIEHDIVAALNRMQNTWIECTATQ</sequence>
<protein>
    <recommendedName>
        <fullName evidence="2">DNA/pantothenate metabolism flavoprotein C-terminal domain-containing protein</fullName>
    </recommendedName>
</protein>
<evidence type="ECO:0000313" key="4">
    <source>
        <dbReference type="Proteomes" id="UP000232875"/>
    </source>
</evidence>
<dbReference type="InterPro" id="IPR007085">
    <property type="entry name" value="DNA/pantothenate-metab_flavo_C"/>
</dbReference>
<dbReference type="GO" id="GO:0003824">
    <property type="term" value="F:catalytic activity"/>
    <property type="evidence" value="ECO:0007669"/>
    <property type="project" value="UniProtKB-ARBA"/>
</dbReference>
<reference evidence="3 4" key="1">
    <citation type="submission" date="2017-10" db="EMBL/GenBank/DDBJ databases">
        <title>A novel species of cold-tolerant Malassezia isolated from bats.</title>
        <authorList>
            <person name="Lorch J.M."/>
            <person name="Palmer J.M."/>
            <person name="Vanderwolf K.J."/>
            <person name="Schmidt K.Z."/>
            <person name="Verant M.L."/>
            <person name="Weller T.J."/>
            <person name="Blehert D.S."/>
        </authorList>
    </citation>
    <scope>NUCLEOTIDE SEQUENCE [LARGE SCALE GENOMIC DNA]</scope>
    <source>
        <strain evidence="3 4">NWHC:44797-103</strain>
    </source>
</reference>
<evidence type="ECO:0000259" key="2">
    <source>
        <dbReference type="Pfam" id="PF04127"/>
    </source>
</evidence>
<dbReference type="OrthoDB" id="70224at2759"/>
<feature type="domain" description="DNA/pantothenate metabolism flavoprotein C-terminal" evidence="2">
    <location>
        <begin position="41"/>
        <end position="90"/>
    </location>
</feature>
<dbReference type="GO" id="GO:0015937">
    <property type="term" value="P:coenzyme A biosynthetic process"/>
    <property type="evidence" value="ECO:0007669"/>
    <property type="project" value="UniProtKB-ARBA"/>
</dbReference>
<keyword evidence="4" id="KW-1185">Reference proteome</keyword>
<dbReference type="Gene3D" id="3.40.50.10300">
    <property type="entry name" value="CoaB-like"/>
    <property type="match status" value="1"/>
</dbReference>
<dbReference type="InterPro" id="IPR035929">
    <property type="entry name" value="CoaB-like_sf"/>
</dbReference>
<feature type="domain" description="DNA/pantothenate metabolism flavoprotein C-terminal" evidence="2">
    <location>
        <begin position="164"/>
        <end position="271"/>
    </location>
</feature>
<evidence type="ECO:0000313" key="3">
    <source>
        <dbReference type="EMBL" id="PKI84996.1"/>
    </source>
</evidence>
<dbReference type="EMBL" id="KZ454988">
    <property type="protein sequence ID" value="PKI84996.1"/>
    <property type="molecule type" value="Genomic_DNA"/>
</dbReference>